<evidence type="ECO:0000256" key="1">
    <source>
        <dbReference type="ARBA" id="ARBA00004370"/>
    </source>
</evidence>
<dbReference type="Proteomes" id="UP000054771">
    <property type="component" value="Unassembled WGS sequence"/>
</dbReference>
<keyword evidence="2 5" id="KW-0812">Transmembrane</keyword>
<keyword evidence="8" id="KW-1185">Reference proteome</keyword>
<dbReference type="GO" id="GO:0008610">
    <property type="term" value="P:lipid biosynthetic process"/>
    <property type="evidence" value="ECO:0007669"/>
    <property type="project" value="InterPro"/>
</dbReference>
<gene>
    <name evidence="7" type="ORF">ASPCAL02374</name>
</gene>
<evidence type="ECO:0000259" key="6">
    <source>
        <dbReference type="Pfam" id="PF04116"/>
    </source>
</evidence>
<dbReference type="GO" id="GO:0016020">
    <property type="term" value="C:membrane"/>
    <property type="evidence" value="ECO:0007669"/>
    <property type="project" value="UniProtKB-SubCell"/>
</dbReference>
<dbReference type="OrthoDB" id="6354873at2759"/>
<dbReference type="STRING" id="454130.A0A0U4ZV19"/>
<dbReference type="AlphaFoldDB" id="A0A0U4ZV19"/>
<dbReference type="InterPro" id="IPR050307">
    <property type="entry name" value="Sterol_Desaturase_Related"/>
</dbReference>
<dbReference type="OMA" id="FYEWHIC"/>
<evidence type="ECO:0000313" key="7">
    <source>
        <dbReference type="EMBL" id="CEN59933.1"/>
    </source>
</evidence>
<feature type="transmembrane region" description="Helical" evidence="5">
    <location>
        <begin position="141"/>
        <end position="161"/>
    </location>
</feature>
<dbReference type="EMBL" id="CDMC01000002">
    <property type="protein sequence ID" value="CEN59933.1"/>
    <property type="molecule type" value="Genomic_DNA"/>
</dbReference>
<feature type="transmembrane region" description="Helical" evidence="5">
    <location>
        <begin position="173"/>
        <end position="192"/>
    </location>
</feature>
<proteinExistence type="predicted"/>
<evidence type="ECO:0000313" key="8">
    <source>
        <dbReference type="Proteomes" id="UP000054771"/>
    </source>
</evidence>
<dbReference type="InterPro" id="IPR006694">
    <property type="entry name" value="Fatty_acid_hydroxylase"/>
</dbReference>
<evidence type="ECO:0000256" key="2">
    <source>
        <dbReference type="ARBA" id="ARBA00022692"/>
    </source>
</evidence>
<reference evidence="8" key="1">
    <citation type="journal article" date="2016" name="Genome Announc.">
        <title>Draft genome sequences of fungus Aspergillus calidoustus.</title>
        <authorList>
            <person name="Horn F."/>
            <person name="Linde J."/>
            <person name="Mattern D.J."/>
            <person name="Walther G."/>
            <person name="Guthke R."/>
            <person name="Scherlach K."/>
            <person name="Martin K."/>
            <person name="Brakhage A.A."/>
            <person name="Petzke L."/>
            <person name="Valiante V."/>
        </authorList>
    </citation>
    <scope>NUCLEOTIDE SEQUENCE [LARGE SCALE GENOMIC DNA]</scope>
    <source>
        <strain evidence="8">SF006504</strain>
    </source>
</reference>
<dbReference type="Pfam" id="PF04116">
    <property type="entry name" value="FA_hydroxylase"/>
    <property type="match status" value="1"/>
</dbReference>
<name>A0A0U4ZV19_ASPCI</name>
<protein>
    <recommendedName>
        <fullName evidence="6">Fatty acid hydroxylase domain-containing protein</fullName>
    </recommendedName>
</protein>
<evidence type="ECO:0000256" key="5">
    <source>
        <dbReference type="SAM" id="Phobius"/>
    </source>
</evidence>
<comment type="subcellular location">
    <subcellularLocation>
        <location evidence="1">Membrane</location>
    </subcellularLocation>
</comment>
<organism evidence="7 8">
    <name type="scientific">Aspergillus calidoustus</name>
    <dbReference type="NCBI Taxonomy" id="454130"/>
    <lineage>
        <taxon>Eukaryota</taxon>
        <taxon>Fungi</taxon>
        <taxon>Dikarya</taxon>
        <taxon>Ascomycota</taxon>
        <taxon>Pezizomycotina</taxon>
        <taxon>Eurotiomycetes</taxon>
        <taxon>Eurotiomycetidae</taxon>
        <taxon>Eurotiales</taxon>
        <taxon>Aspergillaceae</taxon>
        <taxon>Aspergillus</taxon>
        <taxon>Aspergillus subgen. Nidulantes</taxon>
    </lineage>
</organism>
<feature type="domain" description="Fatty acid hydroxylase" evidence="6">
    <location>
        <begin position="180"/>
        <end position="326"/>
    </location>
</feature>
<accession>A0A0U4ZV19</accession>
<evidence type="ECO:0000256" key="3">
    <source>
        <dbReference type="ARBA" id="ARBA00022989"/>
    </source>
</evidence>
<dbReference type="GO" id="GO:0016491">
    <property type="term" value="F:oxidoreductase activity"/>
    <property type="evidence" value="ECO:0007669"/>
    <property type="project" value="InterPro"/>
</dbReference>
<dbReference type="PANTHER" id="PTHR11863">
    <property type="entry name" value="STEROL DESATURASE"/>
    <property type="match status" value="1"/>
</dbReference>
<keyword evidence="3 5" id="KW-1133">Transmembrane helix</keyword>
<keyword evidence="4 5" id="KW-0472">Membrane</keyword>
<dbReference type="GO" id="GO:0005506">
    <property type="term" value="F:iron ion binding"/>
    <property type="evidence" value="ECO:0007669"/>
    <property type="project" value="InterPro"/>
</dbReference>
<evidence type="ECO:0000256" key="4">
    <source>
        <dbReference type="ARBA" id="ARBA00023136"/>
    </source>
</evidence>
<sequence length="349" mass="40884">MSDTKTERKDSMKSTWRTADRSQWTIYHRLLDSGGLHHVDLDREIPTFPKMAKVPYLSDWQLNRFIIFYSVVPFALHELYVRVTGHNIGPIMAYMLYYQATKTMMTQALHSMKELGHAVGFLDGDKHERDGVPDVGVKKTFIAMTLAGLSRMFAMIYLTYSVDRTPAMMNWKWIVPVVGLYAVTLDFWFYWYHRLMHEIPILWKFHRTHHLTKHPNMLLAGYADFEQEVLDTIGIPLLTFFSLRAVGVPFDFYTFFACVQTVTFSEVSGHSGVRMYASAPGPLTWLWRLVDAELIIEDHDLHHRIGYRKSHNYGKQTRVWDRVFGTCYPRVESKLANVDYDQRLRLALW</sequence>